<reference evidence="6 7" key="1">
    <citation type="submission" date="2019-06" db="EMBL/GenBank/DDBJ databases">
        <title>Sorghum-associated microbial communities from plants grown in Nebraska, USA.</title>
        <authorList>
            <person name="Schachtman D."/>
        </authorList>
    </citation>
    <scope>NUCLEOTIDE SEQUENCE [LARGE SCALE GENOMIC DNA]</scope>
    <source>
        <strain evidence="6 7">1209</strain>
    </source>
</reference>
<feature type="domain" description="FAD-binding" evidence="5">
    <location>
        <begin position="323"/>
        <end position="359"/>
    </location>
</feature>
<dbReference type="OrthoDB" id="9782160at2"/>
<keyword evidence="4" id="KW-0503">Monooxygenase</keyword>
<evidence type="ECO:0000256" key="1">
    <source>
        <dbReference type="ARBA" id="ARBA00022630"/>
    </source>
</evidence>
<dbReference type="Pfam" id="PF01494">
    <property type="entry name" value="FAD_binding_3"/>
    <property type="match status" value="1"/>
</dbReference>
<keyword evidence="7" id="KW-1185">Reference proteome</keyword>
<dbReference type="Proteomes" id="UP000320811">
    <property type="component" value="Unassembled WGS sequence"/>
</dbReference>
<evidence type="ECO:0000256" key="3">
    <source>
        <dbReference type="ARBA" id="ARBA00023002"/>
    </source>
</evidence>
<dbReference type="PANTHER" id="PTHR47178:SF5">
    <property type="entry name" value="FAD-BINDING DOMAIN-CONTAINING PROTEIN"/>
    <property type="match status" value="1"/>
</dbReference>
<dbReference type="EMBL" id="VIWO01000010">
    <property type="protein sequence ID" value="TWF34916.1"/>
    <property type="molecule type" value="Genomic_DNA"/>
</dbReference>
<dbReference type="SUPFAM" id="SSF51905">
    <property type="entry name" value="FAD/NAD(P)-binding domain"/>
    <property type="match status" value="1"/>
</dbReference>
<organism evidence="6 7">
    <name type="scientific">Chitinophaga polysaccharea</name>
    <dbReference type="NCBI Taxonomy" id="1293035"/>
    <lineage>
        <taxon>Bacteria</taxon>
        <taxon>Pseudomonadati</taxon>
        <taxon>Bacteroidota</taxon>
        <taxon>Chitinophagia</taxon>
        <taxon>Chitinophagales</taxon>
        <taxon>Chitinophagaceae</taxon>
        <taxon>Chitinophaga</taxon>
    </lineage>
</organism>
<evidence type="ECO:0000256" key="2">
    <source>
        <dbReference type="ARBA" id="ARBA00022827"/>
    </source>
</evidence>
<dbReference type="Pfam" id="PF13450">
    <property type="entry name" value="NAD_binding_8"/>
    <property type="match status" value="1"/>
</dbReference>
<accession>A0A561PA50</accession>
<evidence type="ECO:0000313" key="7">
    <source>
        <dbReference type="Proteomes" id="UP000320811"/>
    </source>
</evidence>
<dbReference type="InterPro" id="IPR036188">
    <property type="entry name" value="FAD/NAD-bd_sf"/>
</dbReference>
<dbReference type="PANTHER" id="PTHR47178">
    <property type="entry name" value="MONOOXYGENASE, FAD-BINDING"/>
    <property type="match status" value="1"/>
</dbReference>
<name>A0A561PA50_9BACT</name>
<proteinExistence type="predicted"/>
<evidence type="ECO:0000256" key="4">
    <source>
        <dbReference type="ARBA" id="ARBA00023033"/>
    </source>
</evidence>
<protein>
    <submittedName>
        <fullName evidence="6">2-polyprenyl-6-methoxyphenol hydroxylase-like FAD-dependent oxidoreductase</fullName>
    </submittedName>
</protein>
<evidence type="ECO:0000313" key="6">
    <source>
        <dbReference type="EMBL" id="TWF34916.1"/>
    </source>
</evidence>
<dbReference type="RefSeq" id="WP_145673634.1">
    <property type="nucleotide sequence ID" value="NZ_VIWO01000010.1"/>
</dbReference>
<dbReference type="GO" id="GO:0071949">
    <property type="term" value="F:FAD binding"/>
    <property type="evidence" value="ECO:0007669"/>
    <property type="project" value="InterPro"/>
</dbReference>
<dbReference type="PRINTS" id="PR00420">
    <property type="entry name" value="RNGMNOXGNASE"/>
</dbReference>
<sequence>MKKIQVAITGAGISGLCLAQGLHQQGIDFEVFERDEAPDSRTQGYRIRIDLNGQEALRFCLSPDTYTLFRDTCAIPHPGVRTLQPTLDTVNDKWIYSWMDSSSDDAADLKAHRLTLREILMGGIREHIHFNHNAVNWEVRNDGKIALYFPDGNMHVCDVLVAADGVNSAIARQLFPGSAPVDTGNICIYGKTLQHNNAVADILKTGTSTIFDAGLAVIIDAMKFKASPQTLADESGSGIRLTHVDDYMYWAIIGHRSALNISPAHPLRYTPEALHSMIGERIRNWAPSLRALFEQADMSMATIIPVRSAGTLQPRLPNTITGMGDALHVMSPAAGLGANTALQDAALLAANLGKAASGTWPLTTAIADYEQRMISYSSAAVHASTAGGKQLFGEAD</sequence>
<evidence type="ECO:0000259" key="5">
    <source>
        <dbReference type="Pfam" id="PF01494"/>
    </source>
</evidence>
<dbReference type="Gene3D" id="3.50.50.60">
    <property type="entry name" value="FAD/NAD(P)-binding domain"/>
    <property type="match status" value="1"/>
</dbReference>
<dbReference type="GO" id="GO:0004497">
    <property type="term" value="F:monooxygenase activity"/>
    <property type="evidence" value="ECO:0007669"/>
    <property type="project" value="UniProtKB-KW"/>
</dbReference>
<dbReference type="InterPro" id="IPR002938">
    <property type="entry name" value="FAD-bd"/>
</dbReference>
<keyword evidence="3" id="KW-0560">Oxidoreductase</keyword>
<dbReference type="AlphaFoldDB" id="A0A561PA50"/>
<gene>
    <name evidence="6" type="ORF">FHW36_110116</name>
</gene>
<keyword evidence="1" id="KW-0285">Flavoprotein</keyword>
<comment type="caution">
    <text evidence="6">The sequence shown here is derived from an EMBL/GenBank/DDBJ whole genome shotgun (WGS) entry which is preliminary data.</text>
</comment>
<keyword evidence="2" id="KW-0274">FAD</keyword>